<reference evidence="7" key="1">
    <citation type="submission" date="2014-03" db="EMBL/GenBank/DDBJ databases">
        <title>The sialotranscriptome of Amblyomma triste, Amblyomma parvum and Amblyomma cajennense ticks, uncovered by 454-based RNA-seq.</title>
        <authorList>
            <person name="Garcia G.R."/>
            <person name="Gardinassi L.G."/>
            <person name="Ribeiro J.M."/>
            <person name="Anatrielo E."/>
            <person name="Ferreira B.R."/>
            <person name="Moreira H.N."/>
            <person name="Mafra C."/>
            <person name="Olegario M.M."/>
            <person name="Szabo P.J."/>
            <person name="Miranda-Santos I.K."/>
            <person name="Maruyama S.R."/>
        </authorList>
    </citation>
    <scope>NUCLEOTIDE SEQUENCE</scope>
    <source>
        <strain evidence="7">Araguapaz</strain>
        <tissue evidence="7">Salivary glands</tissue>
    </source>
</reference>
<dbReference type="SMART" id="SM00184">
    <property type="entry name" value="RING"/>
    <property type="match status" value="1"/>
</dbReference>
<dbReference type="GO" id="GO:0008270">
    <property type="term" value="F:zinc ion binding"/>
    <property type="evidence" value="ECO:0007669"/>
    <property type="project" value="UniProtKB-KW"/>
</dbReference>
<evidence type="ECO:0000313" key="7">
    <source>
        <dbReference type="EMBL" id="JAC24760.1"/>
    </source>
</evidence>
<proteinExistence type="evidence at transcript level"/>
<keyword evidence="2 4" id="KW-0863">Zinc-finger</keyword>
<feature type="domain" description="RING-type" evidence="6">
    <location>
        <begin position="12"/>
        <end position="55"/>
    </location>
</feature>
<evidence type="ECO:0000256" key="2">
    <source>
        <dbReference type="ARBA" id="ARBA00022771"/>
    </source>
</evidence>
<dbReference type="SUPFAM" id="SSF57850">
    <property type="entry name" value="RING/U-box"/>
    <property type="match status" value="1"/>
</dbReference>
<feature type="compositionally biased region" description="Basic residues" evidence="5">
    <location>
        <begin position="133"/>
        <end position="146"/>
    </location>
</feature>
<protein>
    <submittedName>
        <fullName evidence="7">Putative interleukin 1 signal transducer strongylocentrotus purpuratus</fullName>
    </submittedName>
</protein>
<dbReference type="Gene3D" id="3.30.40.10">
    <property type="entry name" value="Zinc/RING finger domain, C3HC4 (zinc finger)"/>
    <property type="match status" value="1"/>
</dbReference>
<feature type="region of interest" description="Disordered" evidence="5">
    <location>
        <begin position="99"/>
        <end position="146"/>
    </location>
</feature>
<evidence type="ECO:0000256" key="5">
    <source>
        <dbReference type="SAM" id="MobiDB-lite"/>
    </source>
</evidence>
<accession>A0A023FVM4</accession>
<dbReference type="PROSITE" id="PS50089">
    <property type="entry name" value="ZF_RING_2"/>
    <property type="match status" value="1"/>
</dbReference>
<dbReference type="AlphaFoldDB" id="A0A023FVM4"/>
<keyword evidence="3" id="KW-0862">Zinc</keyword>
<name>A0A023FVM4_AMBPA</name>
<evidence type="ECO:0000256" key="1">
    <source>
        <dbReference type="ARBA" id="ARBA00022723"/>
    </source>
</evidence>
<evidence type="ECO:0000259" key="6">
    <source>
        <dbReference type="PROSITE" id="PS50089"/>
    </source>
</evidence>
<sequence>MERTDYDTVFGCPICLGPKQSMIFGLCQHFVCAECLYDPVQLSLKKAFQACPICKAKNVFPQERPDIPDSTKQLMEIVGVVKCSRKRCGEEMWSWDREQHDSTCRGVTRRTQARRDVSPGRPSCSRKADTRQMAKRRRSSNRGKVN</sequence>
<dbReference type="InterPro" id="IPR001841">
    <property type="entry name" value="Znf_RING"/>
</dbReference>
<dbReference type="EMBL" id="GBBL01002560">
    <property type="protein sequence ID" value="JAC24760.1"/>
    <property type="molecule type" value="mRNA"/>
</dbReference>
<dbReference type="PROSITE" id="PS00518">
    <property type="entry name" value="ZF_RING_1"/>
    <property type="match status" value="1"/>
</dbReference>
<organism evidence="7">
    <name type="scientific">Amblyomma parvum</name>
    <name type="common">South American tick</name>
    <dbReference type="NCBI Taxonomy" id="251391"/>
    <lineage>
        <taxon>Eukaryota</taxon>
        <taxon>Metazoa</taxon>
        <taxon>Ecdysozoa</taxon>
        <taxon>Arthropoda</taxon>
        <taxon>Chelicerata</taxon>
        <taxon>Arachnida</taxon>
        <taxon>Acari</taxon>
        <taxon>Parasitiformes</taxon>
        <taxon>Ixodida</taxon>
        <taxon>Ixodoidea</taxon>
        <taxon>Ixodidae</taxon>
        <taxon>Amblyomminae</taxon>
        <taxon>Amblyomma</taxon>
    </lineage>
</organism>
<evidence type="ECO:0000256" key="3">
    <source>
        <dbReference type="ARBA" id="ARBA00022833"/>
    </source>
</evidence>
<dbReference type="InterPro" id="IPR017907">
    <property type="entry name" value="Znf_RING_CS"/>
</dbReference>
<keyword evidence="1" id="KW-0479">Metal-binding</keyword>
<evidence type="ECO:0000256" key="4">
    <source>
        <dbReference type="PROSITE-ProRule" id="PRU00175"/>
    </source>
</evidence>
<dbReference type="InterPro" id="IPR013083">
    <property type="entry name" value="Znf_RING/FYVE/PHD"/>
</dbReference>